<keyword evidence="6" id="KW-1185">Reference proteome</keyword>
<feature type="domain" description="Response regulatory" evidence="4">
    <location>
        <begin position="128"/>
        <end position="244"/>
    </location>
</feature>
<feature type="modified residue" description="4-aspartylphosphate" evidence="3">
    <location>
        <position position="58"/>
    </location>
</feature>
<dbReference type="InterPro" id="IPR011006">
    <property type="entry name" value="CheY-like_superfamily"/>
</dbReference>
<feature type="modified residue" description="4-aspartylphosphate" evidence="3">
    <location>
        <position position="178"/>
    </location>
</feature>
<keyword evidence="2" id="KW-0902">Two-component regulatory system</keyword>
<dbReference type="PANTHER" id="PTHR44591:SF14">
    <property type="entry name" value="PROTEIN PILG"/>
    <property type="match status" value="1"/>
</dbReference>
<dbReference type="Pfam" id="PF00072">
    <property type="entry name" value="Response_reg"/>
    <property type="match status" value="1"/>
</dbReference>
<sequence length="262" mass="29565">MTDHRHVLVVEDSRVQAKIISQHIADRTPFPTIVAHSFAEAEAAMTERRDSIFVAILDRNLPDDPEGRIVPLAKSLGIPSVVMTASFSEEVRKILLEENVVDYFIKSMAEMEAMERLIERLYKNQFIRALVVDDSKLFRARLTGLLRNLNITVLEAEDGQKALEILNKNDAIRLVITDYNMPNLDGFGLIEELRASKSKERLAIIGVSAEGGGQTVRFLKVGANDFLVKPVEVEEFTCRVHMQLDMLDLLENLRELRAAHQG</sequence>
<evidence type="ECO:0000259" key="4">
    <source>
        <dbReference type="PROSITE" id="PS50110"/>
    </source>
</evidence>
<name>A0A4P6HJ97_9BACT</name>
<feature type="domain" description="Response regulatory" evidence="4">
    <location>
        <begin position="6"/>
        <end position="121"/>
    </location>
</feature>
<dbReference type="PANTHER" id="PTHR44591">
    <property type="entry name" value="STRESS RESPONSE REGULATOR PROTEIN 1"/>
    <property type="match status" value="1"/>
</dbReference>
<dbReference type="GO" id="GO:0000160">
    <property type="term" value="P:phosphorelay signal transduction system"/>
    <property type="evidence" value="ECO:0007669"/>
    <property type="project" value="UniProtKB-KW"/>
</dbReference>
<evidence type="ECO:0000256" key="1">
    <source>
        <dbReference type="ARBA" id="ARBA00022553"/>
    </source>
</evidence>
<dbReference type="RefSeq" id="WP_129351478.1">
    <property type="nucleotide sequence ID" value="NZ_CP026538.1"/>
</dbReference>
<dbReference type="KEGG" id="dcb:C3Y92_07975"/>
<accession>A0A4P6HJ97</accession>
<dbReference type="AlphaFoldDB" id="A0A4P6HJ97"/>
<dbReference type="PROSITE" id="PS50110">
    <property type="entry name" value="RESPONSE_REGULATORY"/>
    <property type="match status" value="2"/>
</dbReference>
<dbReference type="OrthoDB" id="9778432at2"/>
<dbReference type="InterPro" id="IPR050595">
    <property type="entry name" value="Bact_response_regulator"/>
</dbReference>
<dbReference type="Proteomes" id="UP000293296">
    <property type="component" value="Chromosome"/>
</dbReference>
<dbReference type="InterPro" id="IPR001789">
    <property type="entry name" value="Sig_transdc_resp-reg_receiver"/>
</dbReference>
<proteinExistence type="predicted"/>
<evidence type="ECO:0000256" key="3">
    <source>
        <dbReference type="PROSITE-ProRule" id="PRU00169"/>
    </source>
</evidence>
<reference evidence="5 6" key="1">
    <citation type="submission" date="2018-02" db="EMBL/GenBank/DDBJ databases">
        <title>Genome sequence of Desulfovibrio carbinolicus DSM 3852.</title>
        <authorList>
            <person name="Wilbanks E."/>
            <person name="Skennerton C.T."/>
            <person name="Orphan V.J."/>
        </authorList>
    </citation>
    <scope>NUCLEOTIDE SEQUENCE [LARGE SCALE GENOMIC DNA]</scope>
    <source>
        <strain evidence="5 6">DSM 3852</strain>
    </source>
</reference>
<gene>
    <name evidence="5" type="ORF">C3Y92_07975</name>
</gene>
<protein>
    <submittedName>
        <fullName evidence="5">Two-component system response regulator</fullName>
    </submittedName>
</protein>
<dbReference type="Gene3D" id="3.40.50.2300">
    <property type="match status" value="2"/>
</dbReference>
<evidence type="ECO:0000313" key="6">
    <source>
        <dbReference type="Proteomes" id="UP000293296"/>
    </source>
</evidence>
<keyword evidence="1 3" id="KW-0597">Phosphoprotein</keyword>
<dbReference type="EMBL" id="CP026538">
    <property type="protein sequence ID" value="QAZ67171.1"/>
    <property type="molecule type" value="Genomic_DNA"/>
</dbReference>
<evidence type="ECO:0000256" key="2">
    <source>
        <dbReference type="ARBA" id="ARBA00023012"/>
    </source>
</evidence>
<dbReference type="SMART" id="SM00448">
    <property type="entry name" value="REC"/>
    <property type="match status" value="2"/>
</dbReference>
<evidence type="ECO:0000313" key="5">
    <source>
        <dbReference type="EMBL" id="QAZ67171.1"/>
    </source>
</evidence>
<organism evidence="5 6">
    <name type="scientific">Solidesulfovibrio carbinolicus</name>
    <dbReference type="NCBI Taxonomy" id="296842"/>
    <lineage>
        <taxon>Bacteria</taxon>
        <taxon>Pseudomonadati</taxon>
        <taxon>Thermodesulfobacteriota</taxon>
        <taxon>Desulfovibrionia</taxon>
        <taxon>Desulfovibrionales</taxon>
        <taxon>Desulfovibrionaceae</taxon>
        <taxon>Solidesulfovibrio</taxon>
    </lineage>
</organism>
<dbReference type="SUPFAM" id="SSF52172">
    <property type="entry name" value="CheY-like"/>
    <property type="match status" value="2"/>
</dbReference>